<accession>A0ABS6E9T6</accession>
<comment type="caution">
    <text evidence="4">The sequence shown here is derived from an EMBL/GenBank/DDBJ whole genome shotgun (WGS) entry which is preliminary data.</text>
</comment>
<keyword evidence="1 4" id="KW-0560">Oxidoreductase</keyword>
<protein>
    <submittedName>
        <fullName evidence="4">Iron-containing alcohol dehydrogenase</fullName>
        <ecNumber evidence="4">1.1.1.1</ecNumber>
    </submittedName>
</protein>
<dbReference type="RefSeq" id="WP_216520514.1">
    <property type="nucleotide sequence ID" value="NZ_JAHLPM010000011.1"/>
</dbReference>
<dbReference type="Proteomes" id="UP000749471">
    <property type="component" value="Unassembled WGS sequence"/>
</dbReference>
<dbReference type="PANTHER" id="PTHR11496">
    <property type="entry name" value="ALCOHOL DEHYDROGENASE"/>
    <property type="match status" value="1"/>
</dbReference>
<dbReference type="EMBL" id="JAHLPM010000011">
    <property type="protein sequence ID" value="MBU5438968.1"/>
    <property type="molecule type" value="Genomic_DNA"/>
</dbReference>
<dbReference type="GO" id="GO:0004022">
    <property type="term" value="F:alcohol dehydrogenase (NAD+) activity"/>
    <property type="evidence" value="ECO:0007669"/>
    <property type="project" value="UniProtKB-EC"/>
</dbReference>
<name>A0ABS6E9T6_9FIRM</name>
<evidence type="ECO:0000259" key="3">
    <source>
        <dbReference type="Pfam" id="PF25137"/>
    </source>
</evidence>
<feature type="domain" description="Alcohol dehydrogenase iron-type/glycerol dehydrogenase GldA" evidence="2">
    <location>
        <begin position="8"/>
        <end position="183"/>
    </location>
</feature>
<dbReference type="PANTHER" id="PTHR11496:SF103">
    <property type="entry name" value="DEHYDROGENASE, PUTATIVE-RELATED"/>
    <property type="match status" value="1"/>
</dbReference>
<organism evidence="4 5">
    <name type="scientific">Tissierella simiarum</name>
    <dbReference type="NCBI Taxonomy" id="2841534"/>
    <lineage>
        <taxon>Bacteria</taxon>
        <taxon>Bacillati</taxon>
        <taxon>Bacillota</taxon>
        <taxon>Tissierellia</taxon>
        <taxon>Tissierellales</taxon>
        <taxon>Tissierellaceae</taxon>
        <taxon>Tissierella</taxon>
    </lineage>
</organism>
<evidence type="ECO:0000259" key="2">
    <source>
        <dbReference type="Pfam" id="PF00465"/>
    </source>
</evidence>
<sequence length="387" mass="43448">MNISFNIPTKLYFGVGKIKALNHIAKSYGKKCLLITTENKPPRGNLYSEIKDILVKNDLEVIHFDEVIPNPTTEIIEKGIKLVQKNHIDFIITVGGGSTIDTGKTICLLNEFEEIDWSYIFKTYCNPHDNYMPLSNKYIPHIAIPTTAGTGSEVTQAAVISMEKEKYTIFHPLNHADTAILDPNLLLTLPKTLTASTGFDAFAHAFESYINPLASPFSELASIEAIKSIKNYLIKSVRNLENIEYRKQLLYAQTLAGIALSNAGAAAPHPLSEIIGGITDINHGEALALIFPEFLHQQHNVNIIKFANVARIFDESLETVPDEEASAKLSHIIKQFLKDIRLYYRFDDYNVNDEQFNSIINCPILNLLPFGNKEDLQKIILNSKNFR</sequence>
<evidence type="ECO:0000313" key="5">
    <source>
        <dbReference type="Proteomes" id="UP000749471"/>
    </source>
</evidence>
<evidence type="ECO:0000313" key="4">
    <source>
        <dbReference type="EMBL" id="MBU5438968.1"/>
    </source>
</evidence>
<dbReference type="InterPro" id="IPR001670">
    <property type="entry name" value="ADH_Fe/GldA"/>
</dbReference>
<dbReference type="Pfam" id="PF00465">
    <property type="entry name" value="Fe-ADH"/>
    <property type="match status" value="1"/>
</dbReference>
<dbReference type="EC" id="1.1.1.1" evidence="4"/>
<dbReference type="Pfam" id="PF25137">
    <property type="entry name" value="ADH_Fe_C"/>
    <property type="match status" value="1"/>
</dbReference>
<reference evidence="4 5" key="1">
    <citation type="submission" date="2021-06" db="EMBL/GenBank/DDBJ databases">
        <authorList>
            <person name="Sun Q."/>
            <person name="Li D."/>
        </authorList>
    </citation>
    <scope>NUCLEOTIDE SEQUENCE [LARGE SCALE GENOMIC DNA]</scope>
    <source>
        <strain evidence="4 5">MSJ-40</strain>
    </source>
</reference>
<dbReference type="PROSITE" id="PS00913">
    <property type="entry name" value="ADH_IRON_1"/>
    <property type="match status" value="1"/>
</dbReference>
<keyword evidence="5" id="KW-1185">Reference proteome</keyword>
<evidence type="ECO:0000256" key="1">
    <source>
        <dbReference type="ARBA" id="ARBA00023002"/>
    </source>
</evidence>
<dbReference type="InterPro" id="IPR056798">
    <property type="entry name" value="ADH_Fe_C"/>
</dbReference>
<dbReference type="InterPro" id="IPR018211">
    <property type="entry name" value="ADH_Fe_CS"/>
</dbReference>
<proteinExistence type="predicted"/>
<gene>
    <name evidence="4" type="ORF">KQI42_13150</name>
</gene>
<feature type="domain" description="Fe-containing alcohol dehydrogenase-like C-terminal" evidence="3">
    <location>
        <begin position="194"/>
        <end position="372"/>
    </location>
</feature>
<dbReference type="InterPro" id="IPR039697">
    <property type="entry name" value="Alcohol_dehydrogenase_Fe"/>
</dbReference>